<evidence type="ECO:0000313" key="3">
    <source>
        <dbReference type="EMBL" id="KAK4213707.1"/>
    </source>
</evidence>
<sequence length="229" mass="25539">MASPAAVRTVNKMQLYQGGGIRYVDGKLGLACVKDVKQFGSYLRKQSAKNPKATCYHAFGWAKDPVGVITLTFAYLSLTKPDCDDNQPWSRGQAVSVKPPKTHRTSCPLSELAGHIEWYWSFSIRAEQIIERSKVEEERLLREEEIRKQLQELEKRKKLAEMEYAARMKRLDENHVWQLKDQQEDDEEMTDIEEEAVSGTGDVQSRGQGNAAIAAGTAPKGAPAAAVAA</sequence>
<organism evidence="3 4">
    <name type="scientific">Rhypophila decipiens</name>
    <dbReference type="NCBI Taxonomy" id="261697"/>
    <lineage>
        <taxon>Eukaryota</taxon>
        <taxon>Fungi</taxon>
        <taxon>Dikarya</taxon>
        <taxon>Ascomycota</taxon>
        <taxon>Pezizomycotina</taxon>
        <taxon>Sordariomycetes</taxon>
        <taxon>Sordariomycetidae</taxon>
        <taxon>Sordariales</taxon>
        <taxon>Naviculisporaceae</taxon>
        <taxon>Rhypophila</taxon>
    </lineage>
</organism>
<feature type="coiled-coil region" evidence="1">
    <location>
        <begin position="136"/>
        <end position="170"/>
    </location>
</feature>
<feature type="compositionally biased region" description="Acidic residues" evidence="2">
    <location>
        <begin position="183"/>
        <end position="196"/>
    </location>
</feature>
<feature type="compositionally biased region" description="Low complexity" evidence="2">
    <location>
        <begin position="211"/>
        <end position="229"/>
    </location>
</feature>
<reference evidence="3" key="1">
    <citation type="journal article" date="2023" name="Mol. Phylogenet. Evol.">
        <title>Genome-scale phylogeny and comparative genomics of the fungal order Sordariales.</title>
        <authorList>
            <person name="Hensen N."/>
            <person name="Bonometti L."/>
            <person name="Westerberg I."/>
            <person name="Brannstrom I.O."/>
            <person name="Guillou S."/>
            <person name="Cros-Aarteil S."/>
            <person name="Calhoun S."/>
            <person name="Haridas S."/>
            <person name="Kuo A."/>
            <person name="Mondo S."/>
            <person name="Pangilinan J."/>
            <person name="Riley R."/>
            <person name="LaButti K."/>
            <person name="Andreopoulos B."/>
            <person name="Lipzen A."/>
            <person name="Chen C."/>
            <person name="Yan M."/>
            <person name="Daum C."/>
            <person name="Ng V."/>
            <person name="Clum A."/>
            <person name="Steindorff A."/>
            <person name="Ohm R.A."/>
            <person name="Martin F."/>
            <person name="Silar P."/>
            <person name="Natvig D.O."/>
            <person name="Lalanne C."/>
            <person name="Gautier V."/>
            <person name="Ament-Velasquez S.L."/>
            <person name="Kruys A."/>
            <person name="Hutchinson M.I."/>
            <person name="Powell A.J."/>
            <person name="Barry K."/>
            <person name="Miller A.N."/>
            <person name="Grigoriev I.V."/>
            <person name="Debuchy R."/>
            <person name="Gladieux P."/>
            <person name="Hiltunen Thoren M."/>
            <person name="Johannesson H."/>
        </authorList>
    </citation>
    <scope>NUCLEOTIDE SEQUENCE</scope>
    <source>
        <strain evidence="3">PSN293</strain>
    </source>
</reference>
<dbReference type="AlphaFoldDB" id="A0AAN6YBQ3"/>
<evidence type="ECO:0000256" key="2">
    <source>
        <dbReference type="SAM" id="MobiDB-lite"/>
    </source>
</evidence>
<keyword evidence="4" id="KW-1185">Reference proteome</keyword>
<keyword evidence="1" id="KW-0175">Coiled coil</keyword>
<protein>
    <submittedName>
        <fullName evidence="3">Uncharacterized protein</fullName>
    </submittedName>
</protein>
<accession>A0AAN6YBQ3</accession>
<name>A0AAN6YBQ3_9PEZI</name>
<dbReference type="Proteomes" id="UP001301769">
    <property type="component" value="Unassembled WGS sequence"/>
</dbReference>
<comment type="caution">
    <text evidence="3">The sequence shown here is derived from an EMBL/GenBank/DDBJ whole genome shotgun (WGS) entry which is preliminary data.</text>
</comment>
<evidence type="ECO:0000313" key="4">
    <source>
        <dbReference type="Proteomes" id="UP001301769"/>
    </source>
</evidence>
<feature type="region of interest" description="Disordered" evidence="2">
    <location>
        <begin position="177"/>
        <end position="229"/>
    </location>
</feature>
<dbReference type="EMBL" id="MU858105">
    <property type="protein sequence ID" value="KAK4213707.1"/>
    <property type="molecule type" value="Genomic_DNA"/>
</dbReference>
<proteinExistence type="predicted"/>
<reference evidence="3" key="2">
    <citation type="submission" date="2023-05" db="EMBL/GenBank/DDBJ databases">
        <authorList>
            <consortium name="Lawrence Berkeley National Laboratory"/>
            <person name="Steindorff A."/>
            <person name="Hensen N."/>
            <person name="Bonometti L."/>
            <person name="Westerberg I."/>
            <person name="Brannstrom I.O."/>
            <person name="Guillou S."/>
            <person name="Cros-Aarteil S."/>
            <person name="Calhoun S."/>
            <person name="Haridas S."/>
            <person name="Kuo A."/>
            <person name="Mondo S."/>
            <person name="Pangilinan J."/>
            <person name="Riley R."/>
            <person name="Labutti K."/>
            <person name="Andreopoulos B."/>
            <person name="Lipzen A."/>
            <person name="Chen C."/>
            <person name="Yanf M."/>
            <person name="Daum C."/>
            <person name="Ng V."/>
            <person name="Clum A."/>
            <person name="Ohm R."/>
            <person name="Martin F."/>
            <person name="Silar P."/>
            <person name="Natvig D."/>
            <person name="Lalanne C."/>
            <person name="Gautier V."/>
            <person name="Ament-Velasquez S.L."/>
            <person name="Kruys A."/>
            <person name="Hutchinson M.I."/>
            <person name="Powell A.J."/>
            <person name="Barry K."/>
            <person name="Miller A.N."/>
            <person name="Grigoriev I.V."/>
            <person name="Debuchy R."/>
            <person name="Gladieux P."/>
            <person name="Thoren M.H."/>
            <person name="Johannesson H."/>
        </authorList>
    </citation>
    <scope>NUCLEOTIDE SEQUENCE</scope>
    <source>
        <strain evidence="3">PSN293</strain>
    </source>
</reference>
<evidence type="ECO:0000256" key="1">
    <source>
        <dbReference type="SAM" id="Coils"/>
    </source>
</evidence>
<gene>
    <name evidence="3" type="ORF">QBC37DRAFT_373818</name>
</gene>